<protein>
    <recommendedName>
        <fullName evidence="1">KilA-N domain-containing protein</fullName>
    </recommendedName>
</protein>
<proteinExistence type="predicted"/>
<feature type="domain" description="KilA-N" evidence="1">
    <location>
        <begin position="1"/>
        <end position="137"/>
    </location>
</feature>
<dbReference type="EMBL" id="JAVDWR010000007">
    <property type="protein sequence ID" value="MDR7121420.1"/>
    <property type="molecule type" value="Genomic_DNA"/>
</dbReference>
<sequence length="276" mass="31574">MAAKLEVLEQQIATYAREGIEYICITDMARYKNPERTDIIIGNWLRNRNTIEFLGIWEQLNNPNFNPIEFDGFKALAGLNSFTLTAKQWIEKTGAVGLISKAGRYGGTYAQKDIAFEFASWISVEFKLYLIKEFQRLKEQEFQQLGWDIRRNLAKMNYLIHTDAIKEHLIPDSLTPAQINHIYASEADLLNMALFGVTAAQWRLQNVEEKGNMRDHANVHQLVCLANLEAMNAHFIQKGIPSQQRLVKLNQLAIQQMTILSRQQTALASHLPADPD</sequence>
<organism evidence="2 3">
    <name type="scientific">Rheinheimera soli</name>
    <dbReference type="NCBI Taxonomy" id="443616"/>
    <lineage>
        <taxon>Bacteria</taxon>
        <taxon>Pseudomonadati</taxon>
        <taxon>Pseudomonadota</taxon>
        <taxon>Gammaproteobacteria</taxon>
        <taxon>Chromatiales</taxon>
        <taxon>Chromatiaceae</taxon>
        <taxon>Rheinheimera</taxon>
    </lineage>
</organism>
<name>A0ABU1W0T2_9GAMM</name>
<evidence type="ECO:0000313" key="2">
    <source>
        <dbReference type="EMBL" id="MDR7121420.1"/>
    </source>
</evidence>
<dbReference type="PROSITE" id="PS51301">
    <property type="entry name" value="KILA_N"/>
    <property type="match status" value="1"/>
</dbReference>
<dbReference type="InterPro" id="IPR018004">
    <property type="entry name" value="KilA/APSES_HTH"/>
</dbReference>
<gene>
    <name evidence="2" type="ORF">J2W69_002371</name>
</gene>
<dbReference type="SMART" id="SM01252">
    <property type="entry name" value="KilA-N"/>
    <property type="match status" value="1"/>
</dbReference>
<dbReference type="Pfam" id="PF04383">
    <property type="entry name" value="KilA-N"/>
    <property type="match status" value="1"/>
</dbReference>
<reference evidence="2 3" key="1">
    <citation type="submission" date="2023-07" db="EMBL/GenBank/DDBJ databases">
        <title>Sorghum-associated microbial communities from plants grown in Nebraska, USA.</title>
        <authorList>
            <person name="Schachtman D."/>
        </authorList>
    </citation>
    <scope>NUCLEOTIDE SEQUENCE [LARGE SCALE GENOMIC DNA]</scope>
    <source>
        <strain evidence="2 3">4138</strain>
    </source>
</reference>
<dbReference type="Proteomes" id="UP001257909">
    <property type="component" value="Unassembled WGS sequence"/>
</dbReference>
<dbReference type="RefSeq" id="WP_310278526.1">
    <property type="nucleotide sequence ID" value="NZ_JAVDWR010000007.1"/>
</dbReference>
<evidence type="ECO:0000313" key="3">
    <source>
        <dbReference type="Proteomes" id="UP001257909"/>
    </source>
</evidence>
<accession>A0ABU1W0T2</accession>
<evidence type="ECO:0000259" key="1">
    <source>
        <dbReference type="PROSITE" id="PS51301"/>
    </source>
</evidence>
<comment type="caution">
    <text evidence="2">The sequence shown here is derived from an EMBL/GenBank/DDBJ whole genome shotgun (WGS) entry which is preliminary data.</text>
</comment>
<dbReference type="InterPro" id="IPR017880">
    <property type="entry name" value="KilA_N"/>
</dbReference>
<keyword evidence="3" id="KW-1185">Reference proteome</keyword>